<evidence type="ECO:0000256" key="4">
    <source>
        <dbReference type="ARBA" id="ARBA00023136"/>
    </source>
</evidence>
<evidence type="ECO:0000313" key="6">
    <source>
        <dbReference type="EMBL" id="HEB97369.1"/>
    </source>
</evidence>
<keyword evidence="4 5" id="KW-0472">Membrane</keyword>
<comment type="caution">
    <text evidence="6">The sequence shown here is derived from an EMBL/GenBank/DDBJ whole genome shotgun (WGS) entry which is preliminary data.</text>
</comment>
<feature type="transmembrane region" description="Helical" evidence="5">
    <location>
        <begin position="65"/>
        <end position="84"/>
    </location>
</feature>
<dbReference type="Gene3D" id="1.20.1530.20">
    <property type="match status" value="1"/>
</dbReference>
<comment type="subcellular location">
    <subcellularLocation>
        <location evidence="1">Membrane</location>
        <topology evidence="1">Multi-pass membrane protein</topology>
    </subcellularLocation>
</comment>
<dbReference type="Proteomes" id="UP000886251">
    <property type="component" value="Unassembled WGS sequence"/>
</dbReference>
<dbReference type="PANTHER" id="PTHR10361:SF24">
    <property type="entry name" value="P3 PROTEIN"/>
    <property type="match status" value="1"/>
</dbReference>
<sequence>MITKILLPMGLAFIMFAMGLALVTDDFRRVIRHPVAMTFGLVSQMLLLPLIAFGLVAALPLEPEIAMGLIILSAVPGGITSNLLTHVANGDTALSVSLTAVTSLAGVISVPFIVNLGLTWFTGATEIVPLPVGKMVIGVFVISTLPLLLGMLIRHRWPERAVALEPRARRLAVFLFVLIVLATFMGQWGSISANFIHVGPAVIALNVSTMVVAFVGARLLQLDHRQGIAITLECGLQNAAMGIFVAATLLANTTMVIPSIIYALVMNVSAAVVIALNTAPARALLSPRG</sequence>
<feature type="transmembrane region" description="Helical" evidence="5">
    <location>
        <begin position="127"/>
        <end position="150"/>
    </location>
</feature>
<evidence type="ECO:0000256" key="5">
    <source>
        <dbReference type="SAM" id="Phobius"/>
    </source>
</evidence>
<feature type="transmembrane region" description="Helical" evidence="5">
    <location>
        <begin position="228"/>
        <end position="250"/>
    </location>
</feature>
<dbReference type="InterPro" id="IPR038770">
    <property type="entry name" value="Na+/solute_symporter_sf"/>
</dbReference>
<feature type="transmembrane region" description="Helical" evidence="5">
    <location>
        <begin position="96"/>
        <end position="121"/>
    </location>
</feature>
<organism evidence="6">
    <name type="scientific">Sedimenticola thiotaurini</name>
    <dbReference type="NCBI Taxonomy" id="1543721"/>
    <lineage>
        <taxon>Bacteria</taxon>
        <taxon>Pseudomonadati</taxon>
        <taxon>Pseudomonadota</taxon>
        <taxon>Gammaproteobacteria</taxon>
        <taxon>Chromatiales</taxon>
        <taxon>Sedimenticolaceae</taxon>
        <taxon>Sedimenticola</taxon>
    </lineage>
</organism>
<dbReference type="GO" id="GO:0016020">
    <property type="term" value="C:membrane"/>
    <property type="evidence" value="ECO:0007669"/>
    <property type="project" value="UniProtKB-SubCell"/>
</dbReference>
<feature type="transmembrane region" description="Helical" evidence="5">
    <location>
        <begin position="195"/>
        <end position="216"/>
    </location>
</feature>
<dbReference type="Pfam" id="PF01758">
    <property type="entry name" value="SBF"/>
    <property type="match status" value="1"/>
</dbReference>
<accession>A0A831W486</accession>
<feature type="transmembrane region" description="Helical" evidence="5">
    <location>
        <begin position="35"/>
        <end position="59"/>
    </location>
</feature>
<reference evidence="6" key="1">
    <citation type="journal article" date="2020" name="mSystems">
        <title>Genome- and Community-Level Interaction Insights into Carbon Utilization and Element Cycling Functions of Hydrothermarchaeota in Hydrothermal Sediment.</title>
        <authorList>
            <person name="Zhou Z."/>
            <person name="Liu Y."/>
            <person name="Xu W."/>
            <person name="Pan J."/>
            <person name="Luo Z.H."/>
            <person name="Li M."/>
        </authorList>
    </citation>
    <scope>NUCLEOTIDE SEQUENCE [LARGE SCALE GENOMIC DNA]</scope>
    <source>
        <strain evidence="6">HyVt-443</strain>
    </source>
</reference>
<feature type="transmembrane region" description="Helical" evidence="5">
    <location>
        <begin position="256"/>
        <end position="279"/>
    </location>
</feature>
<feature type="transmembrane region" description="Helical" evidence="5">
    <location>
        <begin position="6"/>
        <end position="23"/>
    </location>
</feature>
<dbReference type="AlphaFoldDB" id="A0A831W486"/>
<protein>
    <submittedName>
        <fullName evidence="6">Bile acid:sodium symporter family protein</fullName>
    </submittedName>
</protein>
<dbReference type="InterPro" id="IPR002657">
    <property type="entry name" value="BilAc:Na_symport/Acr3"/>
</dbReference>
<keyword evidence="3 5" id="KW-1133">Transmembrane helix</keyword>
<evidence type="ECO:0000256" key="1">
    <source>
        <dbReference type="ARBA" id="ARBA00004141"/>
    </source>
</evidence>
<name>A0A831W486_9GAMM</name>
<dbReference type="EMBL" id="DRKP01000163">
    <property type="protein sequence ID" value="HEB97369.1"/>
    <property type="molecule type" value="Genomic_DNA"/>
</dbReference>
<dbReference type="InterPro" id="IPR004710">
    <property type="entry name" value="Bilac:Na_transpt"/>
</dbReference>
<dbReference type="PANTHER" id="PTHR10361">
    <property type="entry name" value="SODIUM-BILE ACID COTRANSPORTER"/>
    <property type="match status" value="1"/>
</dbReference>
<feature type="transmembrane region" description="Helical" evidence="5">
    <location>
        <begin position="171"/>
        <end position="189"/>
    </location>
</feature>
<proteinExistence type="predicted"/>
<gene>
    <name evidence="6" type="ORF">ENI96_13185</name>
</gene>
<keyword evidence="2 5" id="KW-0812">Transmembrane</keyword>
<evidence type="ECO:0000256" key="3">
    <source>
        <dbReference type="ARBA" id="ARBA00022989"/>
    </source>
</evidence>
<evidence type="ECO:0000256" key="2">
    <source>
        <dbReference type="ARBA" id="ARBA00022692"/>
    </source>
</evidence>